<evidence type="ECO:0000313" key="5">
    <source>
        <dbReference type="Proteomes" id="UP000315471"/>
    </source>
</evidence>
<dbReference type="Proteomes" id="UP000315471">
    <property type="component" value="Unassembled WGS sequence"/>
</dbReference>
<evidence type="ECO:0000256" key="2">
    <source>
        <dbReference type="SAM" id="MobiDB-lite"/>
    </source>
</evidence>
<feature type="region of interest" description="Disordered" evidence="2">
    <location>
        <begin position="1577"/>
        <end position="1680"/>
    </location>
</feature>
<accession>A0A5C6ECZ5</accession>
<dbReference type="EMBL" id="SJPY01000001">
    <property type="protein sequence ID" value="TWU45581.1"/>
    <property type="molecule type" value="Genomic_DNA"/>
</dbReference>
<proteinExistence type="predicted"/>
<organism evidence="4 5">
    <name type="scientific">Novipirellula aureliae</name>
    <dbReference type="NCBI Taxonomy" id="2527966"/>
    <lineage>
        <taxon>Bacteria</taxon>
        <taxon>Pseudomonadati</taxon>
        <taxon>Planctomycetota</taxon>
        <taxon>Planctomycetia</taxon>
        <taxon>Pirellulales</taxon>
        <taxon>Pirellulaceae</taxon>
        <taxon>Novipirellula</taxon>
    </lineage>
</organism>
<keyword evidence="1" id="KW-0175">Coiled coil</keyword>
<evidence type="ECO:0000256" key="1">
    <source>
        <dbReference type="SAM" id="Coils"/>
    </source>
</evidence>
<dbReference type="OrthoDB" id="219309at2"/>
<dbReference type="RefSeq" id="WP_146598252.1">
    <property type="nucleotide sequence ID" value="NZ_SJPY01000001.1"/>
</dbReference>
<feature type="compositionally biased region" description="Low complexity" evidence="2">
    <location>
        <begin position="1648"/>
        <end position="1668"/>
    </location>
</feature>
<evidence type="ECO:0000313" key="4">
    <source>
        <dbReference type="EMBL" id="TWU45581.1"/>
    </source>
</evidence>
<comment type="caution">
    <text evidence="4">The sequence shown here is derived from an EMBL/GenBank/DDBJ whole genome shotgun (WGS) entry which is preliminary data.</text>
</comment>
<keyword evidence="3" id="KW-0812">Transmembrane</keyword>
<feature type="region of interest" description="Disordered" evidence="2">
    <location>
        <begin position="1332"/>
        <end position="1354"/>
    </location>
</feature>
<feature type="transmembrane region" description="Helical" evidence="3">
    <location>
        <begin position="147"/>
        <end position="167"/>
    </location>
</feature>
<feature type="compositionally biased region" description="Polar residues" evidence="2">
    <location>
        <begin position="1582"/>
        <end position="1600"/>
    </location>
</feature>
<feature type="compositionally biased region" description="Polar residues" evidence="2">
    <location>
        <begin position="1607"/>
        <end position="1618"/>
    </location>
</feature>
<keyword evidence="3" id="KW-0472">Membrane</keyword>
<reference evidence="4 5" key="1">
    <citation type="submission" date="2019-02" db="EMBL/GenBank/DDBJ databases">
        <title>Deep-cultivation of Planctomycetes and their phenomic and genomic characterization uncovers novel biology.</title>
        <authorList>
            <person name="Wiegand S."/>
            <person name="Jogler M."/>
            <person name="Boedeker C."/>
            <person name="Pinto D."/>
            <person name="Vollmers J."/>
            <person name="Rivas-Marin E."/>
            <person name="Kohn T."/>
            <person name="Peeters S.H."/>
            <person name="Heuer A."/>
            <person name="Rast P."/>
            <person name="Oberbeckmann S."/>
            <person name="Bunk B."/>
            <person name="Jeske O."/>
            <person name="Meyerdierks A."/>
            <person name="Storesund J.E."/>
            <person name="Kallscheuer N."/>
            <person name="Luecker S."/>
            <person name="Lage O.M."/>
            <person name="Pohl T."/>
            <person name="Merkel B.J."/>
            <person name="Hornburger P."/>
            <person name="Mueller R.-W."/>
            <person name="Bruemmer F."/>
            <person name="Labrenz M."/>
            <person name="Spormann A.M."/>
            <person name="Op Den Camp H."/>
            <person name="Overmann J."/>
            <person name="Amann R."/>
            <person name="Jetten M.S.M."/>
            <person name="Mascher T."/>
            <person name="Medema M.H."/>
            <person name="Devos D.P."/>
            <person name="Kaster A.-K."/>
            <person name="Ovreas L."/>
            <person name="Rohde M."/>
            <person name="Galperin M.Y."/>
            <person name="Jogler C."/>
        </authorList>
    </citation>
    <scope>NUCLEOTIDE SEQUENCE [LARGE SCALE GENOMIC DNA]</scope>
    <source>
        <strain evidence="4 5">Q31b</strain>
    </source>
</reference>
<feature type="coiled-coil region" evidence="1">
    <location>
        <begin position="944"/>
        <end position="971"/>
    </location>
</feature>
<keyword evidence="3" id="KW-1133">Transmembrane helix</keyword>
<gene>
    <name evidence="4" type="ORF">Q31b_07560</name>
</gene>
<evidence type="ECO:0000256" key="3">
    <source>
        <dbReference type="SAM" id="Phobius"/>
    </source>
</evidence>
<name>A0A5C6ECZ5_9BACT</name>
<protein>
    <submittedName>
        <fullName evidence="4">Uncharacterized protein</fullName>
    </submittedName>
</protein>
<feature type="compositionally biased region" description="Polar residues" evidence="2">
    <location>
        <begin position="1626"/>
        <end position="1647"/>
    </location>
</feature>
<feature type="transmembrane region" description="Helical" evidence="3">
    <location>
        <begin position="55"/>
        <end position="77"/>
    </location>
</feature>
<sequence length="1722" mass="193146">MLDPITIETLELFSRRRRRLILLRSVSIATLAFLLAMSLVALCDYLWLLPGLVRIALSLVAYAITAFSLWALGLRYLRHQNTLRAARQLQAVEPRVHDDLLSAVEFSDRQNINGSVELHDRLQSMVARRLLTLDIPKALPIDLVRRWLIASVVLGVGCLLLLLIPSLQFGRRLARAAMPIAAIERASLTRVTIIEPSPVTRFVPKGDTIAVIVDLAGKPADQVTLEYQSDGVLASKQMIERQLESSTVYSANLEMGDHPIDYRVVAGDAVTLWYTLTPIGRPSTKLFQWRYEFPAYTGLPDVCEQSTEGHLNALKGTNAHLMVHFDQAVRDVLVVYKNDDRSLALQPADSSNMAFTGIVPIESAAEYHIDAVGIETELNNPFGPRYAITPVLDSAPIVRLDKDPQQSELVSPLETITIDGSVQDDLPIDHVFYEVSVNGSEAVVGAIGEVAISVDSLPASQFFISKTIDLLRLASEHESGHSKLSHGDVVRIRLAAIDRHNQKGTSHWRQLFVVDETFDRSRHTLLDAMHSIAVQTIDWVEKSTEQNGGQPAQKEELLQNLTSTLARLSSPSNVINVEQMGRAIIRSDSTKQLEQLSGFAWAITNHHLTSAVMADVTAICESLEPIVTGQIDLPLPLFERYYRLAIVRLSAIDRLIRKYDIVLSNSQRRPFEEWMRFSESWQIRLDNALQDPPGEENLRELMSRFANDLKQIRNNGLLKDQLASDLYRRTDRLNHQARLEFKSIRKEVGNKFFFKQWLNQLEQYESMHRIGSNVDLDYASDLDLLAKAIAFIESDPFREAFDIEPRVAMRELLAAGEVLESAHEAVQIKRELFELISSESQMGSARDLRQSDAVTYAKARVEHPYWFERIDRGIDLQSSEAIKQVRRLPGFRRAAEQINERRWRGENYQPIDSLLRDVFVEWNAAIKINEPKVIEARQIIRRYVPSLVEQARQAEQKAAAAKERVRDREDTSQATAQKLAQQQQIAADAAAETMQRLADLANTADLADPHEQQLARDADDAAAQIGRSLQQAETSMRKATISPSEQDRRENLDRTADALKTLEESLRLTADHFERAEKGQDLTESRNELAKARALADDAQKETEAMANGFDQAAQLSKVGNSSPEELLKRLEVELKRNEPMQQALVKIASDTTQTAINDLLDAAKKQKELNNRIETSDPEIREQKKRQSQLFEGLVRQTTAVQGAILNRAHRTAAMANQTEVRNEISELERALQAISQSIRDTNREDRLMSEINQSARQTQQQFAEVLTRIANIEKALIEAAQKDRVANEVERKRLTSDARQAQIESRNQLSRELLNQANWWSDNAEEASRRISEAQRQTSGTGEQVERSRRTEAAARASKVFAQQQQLLADRQRGIVERLRIEPLEQPNPAAEAAAVLMRQAGEAISLIGDRIASMVEQTQQAEAINPSRQSLELAHQTQVEITNQTALVVDQLARTKRHQQRLGDHQLAEQFRQATEAVKENAVESSKQSENVIEGILQQSQQSDDRDQPILTQIAKASNAIEAEAQQLSRAFRAEIGRSQPEPTTANQQEQQRQAMQLARTLDELDRVVFPGEIPNRQDAGQASKGNGDSQQGSSKSAADVSPTLASEMNQQMQSIAMKRQEQIVSSTMSSLSNQRQPSPNAVRSQSAPSAMASAAESKGGVLEVEGVERLGESDWGQLRLRGREDAAEASRTGTSPRYQTQIEAYFEAVARQSTRSKE</sequence>
<feature type="region of interest" description="Disordered" evidence="2">
    <location>
        <begin position="1028"/>
        <end position="1051"/>
    </location>
</feature>
<feature type="transmembrane region" description="Helical" evidence="3">
    <location>
        <begin position="21"/>
        <end position="49"/>
    </location>
</feature>
<feature type="coiled-coil region" evidence="1">
    <location>
        <begin position="1219"/>
        <end position="1246"/>
    </location>
</feature>
<keyword evidence="5" id="KW-1185">Reference proteome</keyword>